<reference evidence="1" key="1">
    <citation type="submission" date="2017-08" db="EMBL/GenBank/DDBJ databases">
        <authorList>
            <consortium name="Urmite Genomes"/>
        </authorList>
    </citation>
    <scope>NUCLEOTIDE SEQUENCE [LARGE SCALE GENOMIC DNA]</scope>
    <source>
        <strain evidence="1">IHUMI-LCC2</strain>
    </source>
</reference>
<gene>
    <name evidence="1" type="ORF">ORPV_1173</name>
</gene>
<keyword evidence="2" id="KW-1185">Reference proteome</keyword>
<protein>
    <submittedName>
        <fullName evidence="1">Uncharacterized protein</fullName>
    </submittedName>
</protein>
<organism evidence="1">
    <name type="scientific">Orpheovirus IHUMI-LCC2</name>
    <dbReference type="NCBI Taxonomy" id="2023057"/>
    <lineage>
        <taxon>Viruses</taxon>
        <taxon>Varidnaviria</taxon>
        <taxon>Bamfordvirae</taxon>
        <taxon>Nucleocytoviricota</taxon>
        <taxon>Megaviricetes</taxon>
        <taxon>Pimascovirales</taxon>
        <taxon>Ocovirineae</taxon>
        <taxon>Orpheoviridae</taxon>
        <taxon>Alphaorpheovirus</taxon>
        <taxon>Alphaorpheovirus massiliense</taxon>
    </lineage>
</organism>
<evidence type="ECO:0000313" key="1">
    <source>
        <dbReference type="EMBL" id="SNW63077.1"/>
    </source>
</evidence>
<name>A0A2I2L6C1_9VIRU</name>
<dbReference type="Proteomes" id="UP000236316">
    <property type="component" value="Segment"/>
</dbReference>
<feature type="non-terminal residue" evidence="1">
    <location>
        <position position="1"/>
    </location>
</feature>
<proteinExistence type="predicted"/>
<dbReference type="EMBL" id="LT906555">
    <property type="protein sequence ID" value="SNW63077.1"/>
    <property type="molecule type" value="Genomic_DNA"/>
</dbReference>
<accession>A0A2I2L6C1</accession>
<dbReference type="KEGG" id="vg:35381845"/>
<dbReference type="OrthoDB" id="9133at10239"/>
<sequence length="255" mass="30956">LNFINIYVRDYKVQLMDEVELNPVIPDPWLAFGCNILPIINNYQWKDVCMTDPEEYRCQMYSKYHSDVWYPLLEEMSEDDKYFTMKSFFLPYNIDLMESQNIPYNPYFVRLNSVSPKYREPIYTVKDAYKVIMESERTRNTLLCNYDHKIMFREYWKDVKDYKEYRLVIIKDKLCHIENYFSGTIDIDKTVINMIKSFHENLLMDSFTPYENYVMDVVHIPNKIENSIYEDGLFIVEINDPWMTRLGHPMSYVYN</sequence>
<dbReference type="RefSeq" id="YP_009449379.1">
    <property type="nucleotide sequence ID" value="NC_036594.1"/>
</dbReference>
<evidence type="ECO:0000313" key="2">
    <source>
        <dbReference type="Proteomes" id="UP000236316"/>
    </source>
</evidence>
<dbReference type="GeneID" id="35381845"/>